<dbReference type="AlphaFoldDB" id="A0A387BA52"/>
<dbReference type="EMBL" id="CP032630">
    <property type="protein sequence ID" value="AYF99267.1"/>
    <property type="molecule type" value="Genomic_DNA"/>
</dbReference>
<proteinExistence type="predicted"/>
<keyword evidence="9" id="KW-1185">Reference proteome</keyword>
<feature type="transmembrane region" description="Helical" evidence="6">
    <location>
        <begin position="83"/>
        <end position="104"/>
    </location>
</feature>
<name>A0A387BA52_9MICO</name>
<evidence type="ECO:0000259" key="7">
    <source>
        <dbReference type="PROSITE" id="PS51352"/>
    </source>
</evidence>
<feature type="transmembrane region" description="Helical" evidence="6">
    <location>
        <begin position="125"/>
        <end position="150"/>
    </location>
</feature>
<keyword evidence="4 6" id="KW-1133">Transmembrane helix</keyword>
<dbReference type="Pfam" id="PF00578">
    <property type="entry name" value="AhpC-TSA"/>
    <property type="match status" value="1"/>
</dbReference>
<dbReference type="GO" id="GO:0005886">
    <property type="term" value="C:plasma membrane"/>
    <property type="evidence" value="ECO:0007669"/>
    <property type="project" value="UniProtKB-SubCell"/>
</dbReference>
<dbReference type="PROSITE" id="PS51352">
    <property type="entry name" value="THIOREDOXIN_2"/>
    <property type="match status" value="1"/>
</dbReference>
<evidence type="ECO:0000256" key="2">
    <source>
        <dbReference type="ARBA" id="ARBA00022475"/>
    </source>
</evidence>
<evidence type="ECO:0000256" key="5">
    <source>
        <dbReference type="ARBA" id="ARBA00023136"/>
    </source>
</evidence>
<dbReference type="Proteomes" id="UP000278886">
    <property type="component" value="Chromosome"/>
</dbReference>
<evidence type="ECO:0000256" key="4">
    <source>
        <dbReference type="ARBA" id="ARBA00022989"/>
    </source>
</evidence>
<evidence type="ECO:0000256" key="1">
    <source>
        <dbReference type="ARBA" id="ARBA00004651"/>
    </source>
</evidence>
<dbReference type="InterPro" id="IPR003834">
    <property type="entry name" value="Cyt_c_assmbl_TM_dom"/>
</dbReference>
<dbReference type="PANTHER" id="PTHR42852">
    <property type="entry name" value="THIOL:DISULFIDE INTERCHANGE PROTEIN DSBE"/>
    <property type="match status" value="1"/>
</dbReference>
<protein>
    <submittedName>
        <fullName evidence="8">Cytochrome c biogenesis protein DipZ</fullName>
    </submittedName>
</protein>
<dbReference type="RefSeq" id="WP_120763636.1">
    <property type="nucleotide sequence ID" value="NZ_CP032630.1"/>
</dbReference>
<accession>A0A387BA52</accession>
<dbReference type="GO" id="GO:0017004">
    <property type="term" value="P:cytochrome complex assembly"/>
    <property type="evidence" value="ECO:0007669"/>
    <property type="project" value="InterPro"/>
</dbReference>
<dbReference type="PANTHER" id="PTHR42852:SF13">
    <property type="entry name" value="PROTEIN DIPZ"/>
    <property type="match status" value="1"/>
</dbReference>
<organism evidence="8 9">
    <name type="scientific">Protaetiibacter intestinalis</name>
    <dbReference type="NCBI Taxonomy" id="2419774"/>
    <lineage>
        <taxon>Bacteria</taxon>
        <taxon>Bacillati</taxon>
        <taxon>Actinomycetota</taxon>
        <taxon>Actinomycetes</taxon>
        <taxon>Micrococcales</taxon>
        <taxon>Microbacteriaceae</taxon>
        <taxon>Protaetiibacter</taxon>
    </lineage>
</organism>
<dbReference type="InterPro" id="IPR013766">
    <property type="entry name" value="Thioredoxin_domain"/>
</dbReference>
<evidence type="ECO:0000256" key="3">
    <source>
        <dbReference type="ARBA" id="ARBA00022692"/>
    </source>
</evidence>
<feature type="domain" description="Thioredoxin" evidence="7">
    <location>
        <begin position="262"/>
        <end position="410"/>
    </location>
</feature>
<evidence type="ECO:0000313" key="8">
    <source>
        <dbReference type="EMBL" id="AYF99267.1"/>
    </source>
</evidence>
<dbReference type="GO" id="GO:0016491">
    <property type="term" value="F:oxidoreductase activity"/>
    <property type="evidence" value="ECO:0007669"/>
    <property type="project" value="InterPro"/>
</dbReference>
<keyword evidence="3 6" id="KW-0812">Transmembrane</keyword>
<dbReference type="KEGG" id="lyd:D7I47_14055"/>
<gene>
    <name evidence="8" type="ORF">D7I47_14055</name>
</gene>
<sequence>MSVLLLGLLGGLITGISPCVLPVLPVVFLTAGAGASRPGGAPEAIQAPRSRPYWVIGGLLVSFTFVTLAGSSLLALLPIPQVTIRWIGIAALLLIGLGLLLPDVQRVIERPFQRLLRRAPENTGNGFGTGLALGTVFVPCAGPVLAAIVVAGATGTVGADTVLLALSFAVGVAIPLLAFAVAGNRVAQRIRGFRRRERGIRALAGAATILIAGALIIDAPQALQSIIPDYTASIQKSLIGDENQTTQEADSLRGCASGAAELQNCGPAPAITGITTWLNTPDGKPLTAESLTGKVTIVDFWTFDCINCRRAIPHVTAWYEQYHDVGLETIGVHSPEYPFERELAGVKSAAADLGIHYPIAVDNDFTTWDSFSNSYWPALYLIDAQGQVRHVAYGEGAYDETEELIRELLVQADPDVDLPPRTDVPDLTATWW</sequence>
<dbReference type="Pfam" id="PF02683">
    <property type="entry name" value="DsbD_TM"/>
    <property type="match status" value="1"/>
</dbReference>
<keyword evidence="5 6" id="KW-0472">Membrane</keyword>
<feature type="transmembrane region" description="Helical" evidence="6">
    <location>
        <begin position="199"/>
        <end position="217"/>
    </location>
</feature>
<evidence type="ECO:0000313" key="9">
    <source>
        <dbReference type="Proteomes" id="UP000278886"/>
    </source>
</evidence>
<keyword evidence="2" id="KW-1003">Cell membrane</keyword>
<dbReference type="InterPro" id="IPR036249">
    <property type="entry name" value="Thioredoxin-like_sf"/>
</dbReference>
<feature type="transmembrane region" description="Helical" evidence="6">
    <location>
        <begin position="6"/>
        <end position="32"/>
    </location>
</feature>
<dbReference type="SUPFAM" id="SSF52833">
    <property type="entry name" value="Thioredoxin-like"/>
    <property type="match status" value="1"/>
</dbReference>
<evidence type="ECO:0000256" key="6">
    <source>
        <dbReference type="SAM" id="Phobius"/>
    </source>
</evidence>
<dbReference type="OrthoDB" id="9811352at2"/>
<dbReference type="GO" id="GO:0016209">
    <property type="term" value="F:antioxidant activity"/>
    <property type="evidence" value="ECO:0007669"/>
    <property type="project" value="InterPro"/>
</dbReference>
<comment type="subcellular location">
    <subcellularLocation>
        <location evidence="1">Cell membrane</location>
        <topology evidence="1">Multi-pass membrane protein</topology>
    </subcellularLocation>
</comment>
<dbReference type="InterPro" id="IPR050553">
    <property type="entry name" value="Thioredoxin_ResA/DsbE_sf"/>
</dbReference>
<dbReference type="Gene3D" id="3.40.30.10">
    <property type="entry name" value="Glutaredoxin"/>
    <property type="match status" value="1"/>
</dbReference>
<reference evidence="9" key="1">
    <citation type="submission" date="2018-09" db="EMBL/GenBank/DDBJ databases">
        <title>Genome sequencing of strain 2DFWR-13.</title>
        <authorList>
            <person name="Heo J."/>
            <person name="Kim S.-J."/>
            <person name="Kwon S.-W."/>
        </authorList>
    </citation>
    <scope>NUCLEOTIDE SEQUENCE [LARGE SCALE GENOMIC DNA]</scope>
    <source>
        <strain evidence="9">2DFWR-13</strain>
    </source>
</reference>
<dbReference type="InterPro" id="IPR000866">
    <property type="entry name" value="AhpC/TSA"/>
</dbReference>
<feature type="transmembrane region" description="Helical" evidence="6">
    <location>
        <begin position="53"/>
        <end position="77"/>
    </location>
</feature>
<feature type="transmembrane region" description="Helical" evidence="6">
    <location>
        <begin position="162"/>
        <end position="187"/>
    </location>
</feature>